<dbReference type="GO" id="GO:0004458">
    <property type="term" value="F:D-lactate dehydrogenase (cytochrome) activity"/>
    <property type="evidence" value="ECO:0007669"/>
    <property type="project" value="UniProtKB-EC"/>
</dbReference>
<dbReference type="InterPro" id="IPR017900">
    <property type="entry name" value="4Fe4S_Fe_S_CS"/>
</dbReference>
<dbReference type="EMBL" id="LM676418">
    <property type="protein sequence ID" value="CEP26667.1"/>
    <property type="molecule type" value="Genomic_DNA"/>
</dbReference>
<evidence type="ECO:0000259" key="11">
    <source>
        <dbReference type="PROSITE" id="PS51379"/>
    </source>
</evidence>
<dbReference type="EC" id="1.1.2.4" evidence="10"/>
<dbReference type="GO" id="GO:0008720">
    <property type="term" value="F:D-lactate dehydrogenase (NAD+) activity"/>
    <property type="evidence" value="ECO:0007669"/>
    <property type="project" value="TreeGrafter"/>
</dbReference>
<dbReference type="KEGG" id="pfre:RM25_0399"/>
<dbReference type="GO" id="GO:0046872">
    <property type="term" value="F:metal ion binding"/>
    <property type="evidence" value="ECO:0007669"/>
    <property type="project" value="UniProtKB-KW"/>
</dbReference>
<dbReference type="Gene3D" id="1.10.1060.10">
    <property type="entry name" value="Alpha-helical ferredoxin"/>
    <property type="match status" value="1"/>
</dbReference>
<evidence type="ECO:0000256" key="7">
    <source>
        <dbReference type="ARBA" id="ARBA00023002"/>
    </source>
</evidence>
<dbReference type="Gene3D" id="3.30.70.2740">
    <property type="match status" value="1"/>
</dbReference>
<keyword evidence="5" id="KW-0274">FAD</keyword>
<dbReference type="SUPFAM" id="SSF55103">
    <property type="entry name" value="FAD-linked oxidases, C-terminal domain"/>
    <property type="match status" value="1"/>
</dbReference>
<evidence type="ECO:0000256" key="8">
    <source>
        <dbReference type="ARBA" id="ARBA00023004"/>
    </source>
</evidence>
<dbReference type="PATRIC" id="fig|66712.6.peg.423"/>
<dbReference type="PANTHER" id="PTHR11748">
    <property type="entry name" value="D-LACTATE DEHYDROGENASE"/>
    <property type="match status" value="1"/>
</dbReference>
<keyword evidence="3" id="KW-0285">Flavoprotein</keyword>
<dbReference type="Gene3D" id="3.30.465.10">
    <property type="match status" value="1"/>
</dbReference>
<dbReference type="SUPFAM" id="SSF46548">
    <property type="entry name" value="alpha-helical ferredoxin"/>
    <property type="match status" value="1"/>
</dbReference>
<sequence length="928" mass="100573">MSSATTEKAVGTTRLIDRVGMAHDASHYLLIPEVVITATDTAQVANTMAQAYRENRTVTFRSGGTSLSGQSLSDSILLDVRKNFRKVEVLDGGARVRCQPGATIRNVNAHLARYGYKLGPDPASEIACTIGGVVADNSSGMACGTQFNTYNTLESMVLVLPSGTVIDTAQPDADAKLHRAEPALWEGLSELRDRVRKNPESVAKITQQYAMKNTMGYGINSFTDHDEPVHILEHLMIGSEGTLGFVAEVTFRTLPVQKHAATALLIVPELSVATDALEDLVRNGALCLELMDAASLRVVQKYPEASPELAALDVKKDAGLLIEAVADDEKELDDRMDALNSVLGGLPIANPPRFTKNIPERNNLWQLRKGLYTSVAGARPAGTTNLLEDIAVPVGSLTATSAELQDIFAKHGYDDAVIFGHAKDGNIHFMVTSDWRNPVDVEKYRDFTEDMVNAVLRHEGTLKAEHGTGRVMAPFVERQWGAELYDVMKTVRRLGDPHGVLNPGTLLTDDPEGHMHHFKMMPPVDDFVDRCVECGYCEPTCPSADLTQTPRRRIALLRSAEELPPEQAKELRKDYAYEAVDTCAADSLCLLACPLRIDTGVFMKTFRAARHMAISKTAMNAAAKEWGPIVTFLRGALNVVDVVPSPIMTGVTVAARAVLPKDVIPKVGNDLPGGGPKRPEPESTSQDDFVFFPSCMGSLFEPAKGGYKDGAAGAFEKLVAAAGQRARIPENISGLCCGTVWVSKGFTKGADTMAERVYDSVWKATDNGRLPVVCDAASCTHGLHTTGQHLTGQKAENWKKVEILDTTTWVARNLLGKLKFSQNAGSVVIHPTCSMRHLDIVKDVEACALAVSDDVTVPVDAGCCAFAGDRGLLHPELTASATKRETAEVTQRTYDEYVSGNRTCEMGMTRATGHTYHHVLEMLAQHLV</sequence>
<feature type="domain" description="FAD-binding PCMH-type" evidence="12">
    <location>
        <begin position="28"/>
        <end position="256"/>
    </location>
</feature>
<dbReference type="InterPro" id="IPR016167">
    <property type="entry name" value="FAD-bd_PCMH_sub1"/>
</dbReference>
<dbReference type="InterPro" id="IPR016164">
    <property type="entry name" value="FAD-linked_Oxase-like_C"/>
</dbReference>
<dbReference type="GO" id="GO:0051536">
    <property type="term" value="F:iron-sulfur cluster binding"/>
    <property type="evidence" value="ECO:0007669"/>
    <property type="project" value="UniProtKB-KW"/>
</dbReference>
<dbReference type="InterPro" id="IPR016166">
    <property type="entry name" value="FAD-bd_PCMH"/>
</dbReference>
<proteinExistence type="inferred from homology"/>
<keyword evidence="4" id="KW-0479">Metal-binding</keyword>
<comment type="similarity">
    <text evidence="2">Belongs to the FAD-binding oxidoreductase/transferase type 4 family.</text>
</comment>
<dbReference type="PROSITE" id="PS51387">
    <property type="entry name" value="FAD_PCMH"/>
    <property type="match status" value="1"/>
</dbReference>
<organism evidence="13">
    <name type="scientific">Propionibacterium freudenreichii subsp. freudenreichii</name>
    <dbReference type="NCBI Taxonomy" id="66712"/>
    <lineage>
        <taxon>Bacteria</taxon>
        <taxon>Bacillati</taxon>
        <taxon>Actinomycetota</taxon>
        <taxon>Actinomycetes</taxon>
        <taxon>Propionibacteriales</taxon>
        <taxon>Propionibacteriaceae</taxon>
        <taxon>Propionibacterium</taxon>
    </lineage>
</organism>
<dbReference type="RefSeq" id="WP_013160358.1">
    <property type="nucleotide sequence ID" value="NZ_CP010341.1"/>
</dbReference>
<keyword evidence="8" id="KW-0408">Iron</keyword>
<gene>
    <name evidence="13" type="primary">Arth_4141</name>
    <name evidence="13" type="ORF">PFCIRM138_09180</name>
</gene>
<feature type="domain" description="4Fe-4S ferredoxin-type" evidence="11">
    <location>
        <begin position="520"/>
        <end position="551"/>
    </location>
</feature>
<dbReference type="InterPro" id="IPR036318">
    <property type="entry name" value="FAD-bd_PCMH-like_sf"/>
</dbReference>
<evidence type="ECO:0000256" key="1">
    <source>
        <dbReference type="ARBA" id="ARBA00001974"/>
    </source>
</evidence>
<evidence type="ECO:0000256" key="6">
    <source>
        <dbReference type="ARBA" id="ARBA00022946"/>
    </source>
</evidence>
<dbReference type="SUPFAM" id="SSF56176">
    <property type="entry name" value="FAD-binding/transporter-associated domain-like"/>
    <property type="match status" value="1"/>
</dbReference>
<keyword evidence="9" id="KW-0411">Iron-sulfur</keyword>
<keyword evidence="6" id="KW-0809">Transit peptide</keyword>
<evidence type="ECO:0000256" key="2">
    <source>
        <dbReference type="ARBA" id="ARBA00008000"/>
    </source>
</evidence>
<accession>A0A068VQI2</accession>
<evidence type="ECO:0000259" key="12">
    <source>
        <dbReference type="PROSITE" id="PS51387"/>
    </source>
</evidence>
<dbReference type="InterPro" id="IPR004113">
    <property type="entry name" value="FAD-bd_oxidored_4_C"/>
</dbReference>
<dbReference type="PROSITE" id="PS51379">
    <property type="entry name" value="4FE4S_FER_2"/>
    <property type="match status" value="1"/>
</dbReference>
<dbReference type="InterPro" id="IPR009051">
    <property type="entry name" value="Helical_ferredxn"/>
</dbReference>
<evidence type="ECO:0000256" key="4">
    <source>
        <dbReference type="ARBA" id="ARBA00022723"/>
    </source>
</evidence>
<dbReference type="PROSITE" id="PS00198">
    <property type="entry name" value="4FE4S_FER_1"/>
    <property type="match status" value="1"/>
</dbReference>
<evidence type="ECO:0000256" key="10">
    <source>
        <dbReference type="ARBA" id="ARBA00038897"/>
    </source>
</evidence>
<keyword evidence="7" id="KW-0560">Oxidoreductase</keyword>
<dbReference type="InterPro" id="IPR006094">
    <property type="entry name" value="Oxid_FAD_bind_N"/>
</dbReference>
<dbReference type="PANTHER" id="PTHR11748:SF111">
    <property type="entry name" value="D-LACTATE DEHYDROGENASE, MITOCHONDRIAL-RELATED"/>
    <property type="match status" value="1"/>
</dbReference>
<dbReference type="InterPro" id="IPR016169">
    <property type="entry name" value="FAD-bd_PCMH_sub2"/>
</dbReference>
<dbReference type="InterPro" id="IPR004017">
    <property type="entry name" value="Cys_rich_dom"/>
</dbReference>
<dbReference type="Gene3D" id="3.30.43.10">
    <property type="entry name" value="Uridine Diphospho-n-acetylenolpyruvylglucosamine Reductase, domain 2"/>
    <property type="match status" value="1"/>
</dbReference>
<comment type="cofactor">
    <cofactor evidence="1">
        <name>FAD</name>
        <dbReference type="ChEBI" id="CHEBI:57692"/>
    </cofactor>
</comment>
<dbReference type="Pfam" id="PF02754">
    <property type="entry name" value="CCG"/>
    <property type="match status" value="1"/>
</dbReference>
<evidence type="ECO:0000256" key="3">
    <source>
        <dbReference type="ARBA" id="ARBA00022630"/>
    </source>
</evidence>
<dbReference type="GeneID" id="61222857"/>
<evidence type="ECO:0000313" key="13">
    <source>
        <dbReference type="EMBL" id="CEP26667.1"/>
    </source>
</evidence>
<dbReference type="InterPro" id="IPR017896">
    <property type="entry name" value="4Fe4S_Fe-S-bd"/>
</dbReference>
<dbReference type="Pfam" id="PF02913">
    <property type="entry name" value="FAD-oxidase_C"/>
    <property type="match status" value="1"/>
</dbReference>
<dbReference type="GO" id="GO:1903457">
    <property type="term" value="P:lactate catabolic process"/>
    <property type="evidence" value="ECO:0007669"/>
    <property type="project" value="TreeGrafter"/>
</dbReference>
<dbReference type="AlphaFoldDB" id="A0A068VQI2"/>
<protein>
    <recommendedName>
        <fullName evidence="10">D-lactate dehydrogenase (cytochrome)</fullName>
        <ecNumber evidence="10">1.1.2.4</ecNumber>
    </recommendedName>
</protein>
<dbReference type="Pfam" id="PF01565">
    <property type="entry name" value="FAD_binding_4"/>
    <property type="match status" value="1"/>
</dbReference>
<name>A0A068VQI2_PROFF</name>
<dbReference type="GO" id="GO:0071949">
    <property type="term" value="F:FAD binding"/>
    <property type="evidence" value="ECO:0007669"/>
    <property type="project" value="InterPro"/>
</dbReference>
<evidence type="ECO:0000256" key="9">
    <source>
        <dbReference type="ARBA" id="ARBA00023014"/>
    </source>
</evidence>
<reference evidence="13" key="1">
    <citation type="submission" date="2014-08" db="EMBL/GenBank/DDBJ databases">
        <authorList>
            <person name="Falentin Helene"/>
        </authorList>
    </citation>
    <scope>NUCLEOTIDE SEQUENCE</scope>
</reference>
<dbReference type="Pfam" id="PF13183">
    <property type="entry name" value="Fer4_8"/>
    <property type="match status" value="1"/>
</dbReference>
<evidence type="ECO:0000256" key="5">
    <source>
        <dbReference type="ARBA" id="ARBA00022827"/>
    </source>
</evidence>